<evidence type="ECO:0000313" key="1">
    <source>
        <dbReference type="EMBL" id="TDX29846.1"/>
    </source>
</evidence>
<accession>A0A4R8G3Z6</accession>
<dbReference type="Proteomes" id="UP000294489">
    <property type="component" value="Unassembled WGS sequence"/>
</dbReference>
<sequence length="355" mass="40568">MIDVGHMNFFNVDRCGLYRLGSEETFGCELSETFELIKDWVKDRPFSSTIPWDPATSKSNKPKAFCRDMCKDEGSGDYFLVLWKSDPGGTEGLLGVPEDDANGRGEIVKHSGAHNGRKVIWGRPCYYWIISDKNIVVSIKFDHSVCDAQLFQDYIVSCINNRVRHPNRVREYTDSGYVRISYVGEESNRYRYSFSMSLKSLNTSDIEMQDLSRRVTHIVRRETIKVDTKDERAEWVSKFTELVPFVAAKPKSKTRRIEVRAEAKPTVSEIKEIIEKNAHESRGGDGWDNVGFDTDRGVTWVDSYRLRDTINLSGRKGNAISAKQLSQSIAKHRHRYMKKLEVSLSETGGLKVAEK</sequence>
<dbReference type="RefSeq" id="WP_134017472.1">
    <property type="nucleotide sequence ID" value="NZ_SOEC01000006.1"/>
</dbReference>
<protein>
    <submittedName>
        <fullName evidence="1">Uncharacterized protein</fullName>
    </submittedName>
</protein>
<comment type="caution">
    <text evidence="1">The sequence shown here is derived from an EMBL/GenBank/DDBJ whole genome shotgun (WGS) entry which is preliminary data.</text>
</comment>
<gene>
    <name evidence="1" type="ORF">DFO67_10684</name>
</gene>
<proteinExistence type="predicted"/>
<dbReference type="OrthoDB" id="6120708at2"/>
<dbReference type="EMBL" id="SOEC01000006">
    <property type="protein sequence ID" value="TDX29846.1"/>
    <property type="molecule type" value="Genomic_DNA"/>
</dbReference>
<reference evidence="1 2" key="1">
    <citation type="submission" date="2019-03" db="EMBL/GenBank/DDBJ databases">
        <title>Freshwater and sediment microbial communities from various areas in North America, analyzing microbe dynamics in response to fracking.</title>
        <authorList>
            <person name="Lamendella R."/>
        </authorList>
    </citation>
    <scope>NUCLEOTIDE SEQUENCE [LARGE SCALE GENOMIC DNA]</scope>
    <source>
        <strain evidence="1 2">6_TX</strain>
    </source>
</reference>
<organism evidence="1 2">
    <name type="scientific">Modicisalibacter xianhensis</name>
    <dbReference type="NCBI Taxonomy" id="442341"/>
    <lineage>
        <taxon>Bacteria</taxon>
        <taxon>Pseudomonadati</taxon>
        <taxon>Pseudomonadota</taxon>
        <taxon>Gammaproteobacteria</taxon>
        <taxon>Oceanospirillales</taxon>
        <taxon>Halomonadaceae</taxon>
        <taxon>Modicisalibacter</taxon>
    </lineage>
</organism>
<name>A0A4R8G3Z6_9GAMM</name>
<evidence type="ECO:0000313" key="2">
    <source>
        <dbReference type="Proteomes" id="UP000294489"/>
    </source>
</evidence>
<dbReference type="AlphaFoldDB" id="A0A4R8G3Z6"/>